<keyword evidence="3" id="KW-1185">Reference proteome</keyword>
<feature type="region of interest" description="Disordered" evidence="1">
    <location>
        <begin position="88"/>
        <end position="108"/>
    </location>
</feature>
<proteinExistence type="predicted"/>
<feature type="compositionally biased region" description="Basic and acidic residues" evidence="1">
    <location>
        <begin position="293"/>
        <end position="309"/>
    </location>
</feature>
<dbReference type="OrthoDB" id="4096362at2759"/>
<feature type="region of interest" description="Disordered" evidence="1">
    <location>
        <begin position="356"/>
        <end position="386"/>
    </location>
</feature>
<feature type="region of interest" description="Disordered" evidence="1">
    <location>
        <begin position="293"/>
        <end position="319"/>
    </location>
</feature>
<sequence length="386" mass="43556">MTKPTPTHHSDTELSQNVSLLYDDIIILVGKIIEAKVSNINESFKRVPGLSLREYLILLDSYGIFENLDHDLLMKSYVNGLDQHDDLESDHISNSDDQTFNEGSNGRCRSNRSMNSLDNCSAVMTDSSSQASGFIISGHSEYVASFAELYEELRFSGKPIMEDQFEIFMGMLINLLKNIDFPHFDRQNSTDDSQINRDDAVNAFVGDFNHLYAPSEGGYATGDDISRVTTRLSAIASDRSMQHSKKHTSFYDKQGKKSFNFTKHLHPLNPTDSNLLRKTKTWLSGVSSHKAESKYHYSEAEMSDRRSERSISSGDEYGYSSPASSVIRYTIDDTQSPDQIIGNPRHRLSFPISIHRSQHNMDNTADDRLSRNSSEYEGSVIIRSAE</sequence>
<gene>
    <name evidence="2" type="ORF">NADFUDRAFT_78443</name>
</gene>
<protein>
    <submittedName>
        <fullName evidence="2">Uncharacterized protein</fullName>
    </submittedName>
</protein>
<dbReference type="EMBL" id="KV454409">
    <property type="protein sequence ID" value="ODQ65753.1"/>
    <property type="molecule type" value="Genomic_DNA"/>
</dbReference>
<evidence type="ECO:0000313" key="2">
    <source>
        <dbReference type="EMBL" id="ODQ65753.1"/>
    </source>
</evidence>
<feature type="compositionally biased region" description="Polar residues" evidence="1">
    <location>
        <begin position="95"/>
        <end position="108"/>
    </location>
</feature>
<dbReference type="Proteomes" id="UP000095009">
    <property type="component" value="Unassembled WGS sequence"/>
</dbReference>
<name>A0A1E3PJZ0_9ASCO</name>
<evidence type="ECO:0000256" key="1">
    <source>
        <dbReference type="SAM" id="MobiDB-lite"/>
    </source>
</evidence>
<organism evidence="2 3">
    <name type="scientific">Nadsonia fulvescens var. elongata DSM 6958</name>
    <dbReference type="NCBI Taxonomy" id="857566"/>
    <lineage>
        <taxon>Eukaryota</taxon>
        <taxon>Fungi</taxon>
        <taxon>Dikarya</taxon>
        <taxon>Ascomycota</taxon>
        <taxon>Saccharomycotina</taxon>
        <taxon>Dipodascomycetes</taxon>
        <taxon>Dipodascales</taxon>
        <taxon>Dipodascales incertae sedis</taxon>
        <taxon>Nadsonia</taxon>
    </lineage>
</organism>
<dbReference type="AlphaFoldDB" id="A0A1E3PJZ0"/>
<reference evidence="2 3" key="1">
    <citation type="journal article" date="2016" name="Proc. Natl. Acad. Sci. U.S.A.">
        <title>Comparative genomics of biotechnologically important yeasts.</title>
        <authorList>
            <person name="Riley R."/>
            <person name="Haridas S."/>
            <person name="Wolfe K.H."/>
            <person name="Lopes M.R."/>
            <person name="Hittinger C.T."/>
            <person name="Goeker M."/>
            <person name="Salamov A.A."/>
            <person name="Wisecaver J.H."/>
            <person name="Long T.M."/>
            <person name="Calvey C.H."/>
            <person name="Aerts A.L."/>
            <person name="Barry K.W."/>
            <person name="Choi C."/>
            <person name="Clum A."/>
            <person name="Coughlan A.Y."/>
            <person name="Deshpande S."/>
            <person name="Douglass A.P."/>
            <person name="Hanson S.J."/>
            <person name="Klenk H.-P."/>
            <person name="LaButti K.M."/>
            <person name="Lapidus A."/>
            <person name="Lindquist E.A."/>
            <person name="Lipzen A.M."/>
            <person name="Meier-Kolthoff J.P."/>
            <person name="Ohm R.A."/>
            <person name="Otillar R.P."/>
            <person name="Pangilinan J.L."/>
            <person name="Peng Y."/>
            <person name="Rokas A."/>
            <person name="Rosa C.A."/>
            <person name="Scheuner C."/>
            <person name="Sibirny A.A."/>
            <person name="Slot J.C."/>
            <person name="Stielow J.B."/>
            <person name="Sun H."/>
            <person name="Kurtzman C.P."/>
            <person name="Blackwell M."/>
            <person name="Grigoriev I.V."/>
            <person name="Jeffries T.W."/>
        </authorList>
    </citation>
    <scope>NUCLEOTIDE SEQUENCE [LARGE SCALE GENOMIC DNA]</scope>
    <source>
        <strain evidence="2 3">DSM 6958</strain>
    </source>
</reference>
<evidence type="ECO:0000313" key="3">
    <source>
        <dbReference type="Proteomes" id="UP000095009"/>
    </source>
</evidence>
<accession>A0A1E3PJZ0</accession>